<sequence>MSAERARARAVIPFSADPAGRLMPWLIGFMTFVAGLALAGALTLDTFADSWSEGLADSMTVQIPPPADEMGDAQAAEARIDETVERALRVLRQTDGVASAESLPDARIRALLEPWLGATLDPGSLPLPRLIAVEIAGPDAVDLPTLRNRLATVAPDARLDDHGLWRARLVTFLNALQLVGLAVVAVVVLAAATVVVFATRGGLLAHGEAIELLHLIGASDGYIARQFQRQALKASLKGGIGGILVAGATVVALGQGAAATGADLPSPLVLRTEDWPYLAILPAAMAVLAFLAARRTVLRSLRRMP</sequence>
<evidence type="ECO:0008006" key="4">
    <source>
        <dbReference type="Google" id="ProtNLM"/>
    </source>
</evidence>
<keyword evidence="3" id="KW-1185">Reference proteome</keyword>
<keyword evidence="1" id="KW-0472">Membrane</keyword>
<dbReference type="RefSeq" id="WP_210681046.1">
    <property type="nucleotide sequence ID" value="NZ_JAGMWN010000002.1"/>
</dbReference>
<name>A0A8J7SLT9_9PROT</name>
<dbReference type="PANTHER" id="PTHR47755">
    <property type="entry name" value="CELL DIVISION PROTEIN FTSX"/>
    <property type="match status" value="1"/>
</dbReference>
<protein>
    <recommendedName>
        <fullName evidence="4">Cell division transport system permease protein</fullName>
    </recommendedName>
</protein>
<feature type="transmembrane region" description="Helical" evidence="1">
    <location>
        <begin position="236"/>
        <end position="255"/>
    </location>
</feature>
<evidence type="ECO:0000256" key="1">
    <source>
        <dbReference type="SAM" id="Phobius"/>
    </source>
</evidence>
<dbReference type="InterPro" id="IPR004513">
    <property type="entry name" value="FtsX"/>
</dbReference>
<dbReference type="Proteomes" id="UP000672602">
    <property type="component" value="Unassembled WGS sequence"/>
</dbReference>
<comment type="caution">
    <text evidence="2">The sequence shown here is derived from an EMBL/GenBank/DDBJ whole genome shotgun (WGS) entry which is preliminary data.</text>
</comment>
<dbReference type="PANTHER" id="PTHR47755:SF1">
    <property type="entry name" value="CELL DIVISION PROTEIN FTSX"/>
    <property type="match status" value="1"/>
</dbReference>
<evidence type="ECO:0000313" key="3">
    <source>
        <dbReference type="Proteomes" id="UP000672602"/>
    </source>
</evidence>
<gene>
    <name evidence="2" type="ORF">KAJ83_05615</name>
</gene>
<accession>A0A8J7SLT9</accession>
<dbReference type="GO" id="GO:0016020">
    <property type="term" value="C:membrane"/>
    <property type="evidence" value="ECO:0007669"/>
    <property type="project" value="InterPro"/>
</dbReference>
<reference evidence="2" key="1">
    <citation type="submission" date="2021-04" db="EMBL/GenBank/DDBJ databases">
        <authorList>
            <person name="Zhang D.-C."/>
        </authorList>
    </citation>
    <scope>NUCLEOTIDE SEQUENCE</scope>
    <source>
        <strain evidence="2">CGMCC 1.15697</strain>
    </source>
</reference>
<feature type="transmembrane region" description="Helical" evidence="1">
    <location>
        <begin position="275"/>
        <end position="293"/>
    </location>
</feature>
<dbReference type="EMBL" id="JAGMWN010000002">
    <property type="protein sequence ID" value="MBP5856476.1"/>
    <property type="molecule type" value="Genomic_DNA"/>
</dbReference>
<dbReference type="GO" id="GO:0051301">
    <property type="term" value="P:cell division"/>
    <property type="evidence" value="ECO:0007669"/>
    <property type="project" value="InterPro"/>
</dbReference>
<proteinExistence type="predicted"/>
<feature type="transmembrane region" description="Helical" evidence="1">
    <location>
        <begin position="175"/>
        <end position="197"/>
    </location>
</feature>
<organism evidence="2 3">
    <name type="scientific">Marivibrio halodurans</name>
    <dbReference type="NCBI Taxonomy" id="2039722"/>
    <lineage>
        <taxon>Bacteria</taxon>
        <taxon>Pseudomonadati</taxon>
        <taxon>Pseudomonadota</taxon>
        <taxon>Alphaproteobacteria</taxon>
        <taxon>Rhodospirillales</taxon>
        <taxon>Rhodospirillaceae</taxon>
        <taxon>Marivibrio</taxon>
    </lineage>
</organism>
<keyword evidence="1" id="KW-0812">Transmembrane</keyword>
<evidence type="ECO:0000313" key="2">
    <source>
        <dbReference type="EMBL" id="MBP5856476.1"/>
    </source>
</evidence>
<feature type="transmembrane region" description="Helical" evidence="1">
    <location>
        <begin position="22"/>
        <end position="44"/>
    </location>
</feature>
<keyword evidence="1" id="KW-1133">Transmembrane helix</keyword>
<dbReference type="AlphaFoldDB" id="A0A8J7SLT9"/>
<dbReference type="GO" id="GO:0032153">
    <property type="term" value="C:cell division site"/>
    <property type="evidence" value="ECO:0007669"/>
    <property type="project" value="TreeGrafter"/>
</dbReference>